<dbReference type="Proteomes" id="UP001652600">
    <property type="component" value="Chromosome 11"/>
</dbReference>
<feature type="region of interest" description="Disordered" evidence="6">
    <location>
        <begin position="57"/>
        <end position="88"/>
    </location>
</feature>
<dbReference type="GO" id="GO:0043565">
    <property type="term" value="F:sequence-specific DNA binding"/>
    <property type="evidence" value="ECO:0007669"/>
    <property type="project" value="InterPro"/>
</dbReference>
<dbReference type="KEGG" id="cmo:103497478"/>
<name>A0A1S3C6R2_CUCME</name>
<evidence type="ECO:0000256" key="2">
    <source>
        <dbReference type="ARBA" id="ARBA00023015"/>
    </source>
</evidence>
<evidence type="ECO:0000256" key="4">
    <source>
        <dbReference type="ARBA" id="ARBA00023163"/>
    </source>
</evidence>
<dbReference type="PROSITE" id="PS50811">
    <property type="entry name" value="WRKY"/>
    <property type="match status" value="1"/>
</dbReference>
<evidence type="ECO:0000256" key="1">
    <source>
        <dbReference type="ARBA" id="ARBA00004123"/>
    </source>
</evidence>
<keyword evidence="3" id="KW-0238">DNA-binding</keyword>
<dbReference type="eggNOG" id="ENOG502S01U">
    <property type="taxonomic scope" value="Eukaryota"/>
</dbReference>
<feature type="region of interest" description="Disordered" evidence="6">
    <location>
        <begin position="1"/>
        <end position="20"/>
    </location>
</feature>
<dbReference type="PANTHER" id="PTHR31221">
    <property type="entry name" value="WRKY TRANSCRIPTION FACTOR PROTEIN 1-RELATED"/>
    <property type="match status" value="1"/>
</dbReference>
<dbReference type="PANTHER" id="PTHR31221:SF283">
    <property type="entry name" value="WRKY DOMAIN-CONTAINING PROTEIN"/>
    <property type="match status" value="1"/>
</dbReference>
<dbReference type="SMART" id="SM00774">
    <property type="entry name" value="WRKY"/>
    <property type="match status" value="1"/>
</dbReference>
<dbReference type="Gene3D" id="2.20.25.80">
    <property type="entry name" value="WRKY domain"/>
    <property type="match status" value="1"/>
</dbReference>
<organism evidence="8 9">
    <name type="scientific">Cucumis melo</name>
    <name type="common">Muskmelon</name>
    <dbReference type="NCBI Taxonomy" id="3656"/>
    <lineage>
        <taxon>Eukaryota</taxon>
        <taxon>Viridiplantae</taxon>
        <taxon>Streptophyta</taxon>
        <taxon>Embryophyta</taxon>
        <taxon>Tracheophyta</taxon>
        <taxon>Spermatophyta</taxon>
        <taxon>Magnoliopsida</taxon>
        <taxon>eudicotyledons</taxon>
        <taxon>Gunneridae</taxon>
        <taxon>Pentapetalae</taxon>
        <taxon>rosids</taxon>
        <taxon>fabids</taxon>
        <taxon>Cucurbitales</taxon>
        <taxon>Cucurbitaceae</taxon>
        <taxon>Benincaseae</taxon>
        <taxon>Cucumis</taxon>
    </lineage>
</organism>
<evidence type="ECO:0000256" key="6">
    <source>
        <dbReference type="SAM" id="MobiDB-lite"/>
    </source>
</evidence>
<comment type="subcellular location">
    <subcellularLocation>
        <location evidence="1">Nucleus</location>
    </subcellularLocation>
</comment>
<dbReference type="SMR" id="A0A1S3C6R2"/>
<keyword evidence="2" id="KW-0805">Transcription regulation</keyword>
<keyword evidence="8" id="KW-1185">Reference proteome</keyword>
<feature type="domain" description="WRKY" evidence="7">
    <location>
        <begin position="130"/>
        <end position="195"/>
    </location>
</feature>
<sequence>MASFPYEDSNPNPNNLNPNPNHYYTPFPPILDPASFFDFELSDFLLFDDNNNNNNNNIVDQAASSSPSMTSSEKITGGGGVDSSGSSTVIDTGSSIVVSSGASTTSIRSKNGEKKRKGEMGCRVAFRTKSEQEIMDDGYKWRKYGKKSVKNSPNPRNYYKCSSEGCNVKKKVERDREDANYVITTYEGIHNHESPFVVYYNQLPSFTTSAPT</sequence>
<dbReference type="GO" id="GO:0042742">
    <property type="term" value="P:defense response to bacterium"/>
    <property type="evidence" value="ECO:0007669"/>
    <property type="project" value="EnsemblPlants"/>
</dbReference>
<dbReference type="InterPro" id="IPR003657">
    <property type="entry name" value="WRKY_dom"/>
</dbReference>
<evidence type="ECO:0000259" key="7">
    <source>
        <dbReference type="PROSITE" id="PS50811"/>
    </source>
</evidence>
<evidence type="ECO:0000313" key="9">
    <source>
        <dbReference type="RefSeq" id="XP_008457906.2"/>
    </source>
</evidence>
<keyword evidence="4" id="KW-0804">Transcription</keyword>
<dbReference type="Gramene" id="MELO3C020963.2.1">
    <property type="protein sequence ID" value="MELO3C020963.2.1"/>
    <property type="gene ID" value="MELO3C020963.2"/>
</dbReference>
<feature type="compositionally biased region" description="Basic and acidic residues" evidence="6">
    <location>
        <begin position="110"/>
        <end position="119"/>
    </location>
</feature>
<proteinExistence type="predicted"/>
<dbReference type="AlphaFoldDB" id="A0A1S3C6R2"/>
<feature type="compositionally biased region" description="Low complexity" evidence="6">
    <location>
        <begin position="10"/>
        <end position="20"/>
    </location>
</feature>
<feature type="region of interest" description="Disordered" evidence="6">
    <location>
        <begin position="100"/>
        <end position="119"/>
    </location>
</feature>
<keyword evidence="5" id="KW-0539">Nucleus</keyword>
<evidence type="ECO:0000256" key="5">
    <source>
        <dbReference type="ARBA" id="ARBA00023242"/>
    </source>
</evidence>
<protein>
    <submittedName>
        <fullName evidence="9">Probable WRKY transcription factor 51</fullName>
    </submittedName>
</protein>
<evidence type="ECO:0000256" key="3">
    <source>
        <dbReference type="ARBA" id="ARBA00023125"/>
    </source>
</evidence>
<dbReference type="SUPFAM" id="SSF118290">
    <property type="entry name" value="WRKY DNA-binding domain"/>
    <property type="match status" value="1"/>
</dbReference>
<dbReference type="InterPro" id="IPR036576">
    <property type="entry name" value="WRKY_dom_sf"/>
</dbReference>
<accession>A0A1S3C6R2</accession>
<dbReference type="RefSeq" id="XP_008457906.2">
    <property type="nucleotide sequence ID" value="XM_008459684.3"/>
</dbReference>
<dbReference type="GO" id="GO:0003700">
    <property type="term" value="F:DNA-binding transcription factor activity"/>
    <property type="evidence" value="ECO:0007669"/>
    <property type="project" value="InterPro"/>
</dbReference>
<dbReference type="InParanoid" id="A0A1S3C6R2"/>
<dbReference type="GO" id="GO:0009867">
    <property type="term" value="P:jasmonic acid mediated signaling pathway"/>
    <property type="evidence" value="ECO:0007669"/>
    <property type="project" value="EnsemblPlants"/>
</dbReference>
<dbReference type="GeneID" id="103497478"/>
<dbReference type="GO" id="GO:0005634">
    <property type="term" value="C:nucleus"/>
    <property type="evidence" value="ECO:0007669"/>
    <property type="project" value="UniProtKB-SubCell"/>
</dbReference>
<dbReference type="InterPro" id="IPR044810">
    <property type="entry name" value="WRKY_plant"/>
</dbReference>
<dbReference type="Pfam" id="PF03106">
    <property type="entry name" value="WRKY"/>
    <property type="match status" value="1"/>
</dbReference>
<dbReference type="GO" id="GO:0050832">
    <property type="term" value="P:defense response to fungus"/>
    <property type="evidence" value="ECO:0007669"/>
    <property type="project" value="EnsemblPlants"/>
</dbReference>
<gene>
    <name evidence="9" type="primary">LOC103497478</name>
</gene>
<reference evidence="9" key="1">
    <citation type="submission" date="2025-08" db="UniProtKB">
        <authorList>
            <consortium name="RefSeq"/>
        </authorList>
    </citation>
    <scope>IDENTIFICATION</scope>
    <source>
        <tissue evidence="9">Stem</tissue>
    </source>
</reference>
<evidence type="ECO:0000313" key="8">
    <source>
        <dbReference type="Proteomes" id="UP001652600"/>
    </source>
</evidence>